<organism evidence="6">
    <name type="scientific">Schistocephalus solidus</name>
    <name type="common">Tapeworm</name>
    <dbReference type="NCBI Taxonomy" id="70667"/>
    <lineage>
        <taxon>Eukaryota</taxon>
        <taxon>Metazoa</taxon>
        <taxon>Spiralia</taxon>
        <taxon>Lophotrochozoa</taxon>
        <taxon>Platyhelminthes</taxon>
        <taxon>Cestoda</taxon>
        <taxon>Eucestoda</taxon>
        <taxon>Diphyllobothriidea</taxon>
        <taxon>Diphyllobothriidae</taxon>
        <taxon>Schistocephalus</taxon>
    </lineage>
</organism>
<dbReference type="Pfam" id="PF00335">
    <property type="entry name" value="Tetraspanin"/>
    <property type="match status" value="1"/>
</dbReference>
<dbReference type="GO" id="GO:0016020">
    <property type="term" value="C:membrane"/>
    <property type="evidence" value="ECO:0007669"/>
    <property type="project" value="UniProtKB-SubCell"/>
</dbReference>
<feature type="transmembrane region" description="Helical" evidence="5">
    <location>
        <begin position="72"/>
        <end position="94"/>
    </location>
</feature>
<protein>
    <submittedName>
        <fullName evidence="6">Tetraspanin family</fullName>
    </submittedName>
</protein>
<feature type="transmembrane region" description="Helical" evidence="5">
    <location>
        <begin position="100"/>
        <end position="125"/>
    </location>
</feature>
<feature type="transmembrane region" description="Helical" evidence="5">
    <location>
        <begin position="12"/>
        <end position="35"/>
    </location>
</feature>
<sequence>MCCPCKEVLKFIIIFVNTLLGLGFLSLALLGVIMLTAPDFLRKIIDWFLYQFAVDVELTAITTFIKDNFSNLSMALITVGLIFACIAFLGAFASCCECTIVLGIYTALLGVFLVLQSLLLAVILLDKSLYMRTVTDSLSGLIRDYGSETGVATAIWSALMREVNSERCCGMDSSRDFIYSRLPTGICPKECCPWSYPQRCHCSEAQAQSMPGCRDRISTFVEENMQGITYILATVLGLQSLLFVLSTWQLCAGKCG</sequence>
<keyword evidence="2 5" id="KW-0812">Transmembrane</keyword>
<dbReference type="InterPro" id="IPR008952">
    <property type="entry name" value="Tetraspanin_EC2_sf"/>
</dbReference>
<keyword evidence="3 5" id="KW-1133">Transmembrane helix</keyword>
<dbReference type="SUPFAM" id="SSF48652">
    <property type="entry name" value="Tetraspanin"/>
    <property type="match status" value="1"/>
</dbReference>
<dbReference type="EMBL" id="GEEE01015692">
    <property type="protein sequence ID" value="JAP47533.1"/>
    <property type="molecule type" value="Transcribed_RNA"/>
</dbReference>
<name>A0A0X3P7B4_SCHSO</name>
<accession>A0A0X3P7B4</accession>
<gene>
    <name evidence="6" type="ORF">TR152069</name>
</gene>
<feature type="transmembrane region" description="Helical" evidence="5">
    <location>
        <begin position="228"/>
        <end position="248"/>
    </location>
</feature>
<evidence type="ECO:0000256" key="5">
    <source>
        <dbReference type="SAM" id="Phobius"/>
    </source>
</evidence>
<reference evidence="6" key="1">
    <citation type="submission" date="2016-01" db="EMBL/GenBank/DDBJ databases">
        <title>Reference transcriptome for the parasite Schistocephalus solidus: insights into the molecular evolution of parasitism.</title>
        <authorList>
            <person name="Hebert F.O."/>
            <person name="Grambauer S."/>
            <person name="Barber I."/>
            <person name="Landry C.R."/>
            <person name="Aubin-Horth N."/>
        </authorList>
    </citation>
    <scope>NUCLEOTIDE SEQUENCE</scope>
</reference>
<evidence type="ECO:0000256" key="1">
    <source>
        <dbReference type="ARBA" id="ARBA00004141"/>
    </source>
</evidence>
<dbReference type="Gene3D" id="1.10.1450.10">
    <property type="entry name" value="Tetraspanin"/>
    <property type="match status" value="1"/>
</dbReference>
<comment type="subcellular location">
    <subcellularLocation>
        <location evidence="1">Membrane</location>
        <topology evidence="1">Multi-pass membrane protein</topology>
    </subcellularLocation>
</comment>
<dbReference type="InterPro" id="IPR018499">
    <property type="entry name" value="Tetraspanin/Peripherin"/>
</dbReference>
<evidence type="ECO:0000256" key="3">
    <source>
        <dbReference type="ARBA" id="ARBA00022989"/>
    </source>
</evidence>
<proteinExistence type="predicted"/>
<evidence type="ECO:0000256" key="2">
    <source>
        <dbReference type="ARBA" id="ARBA00022692"/>
    </source>
</evidence>
<dbReference type="AlphaFoldDB" id="A0A0X3P7B4"/>
<keyword evidence="4 5" id="KW-0472">Membrane</keyword>
<evidence type="ECO:0000313" key="6">
    <source>
        <dbReference type="EMBL" id="JAP47533.1"/>
    </source>
</evidence>
<evidence type="ECO:0000256" key="4">
    <source>
        <dbReference type="ARBA" id="ARBA00023136"/>
    </source>
</evidence>
<dbReference type="PANTHER" id="PTHR19282">
    <property type="entry name" value="TETRASPANIN"/>
    <property type="match status" value="1"/>
</dbReference>